<sequence length="256" mass="29025">MHIDFAGPFEGKYWVVVVDVLSNNRWIEVQPMTKTTTIKLCAKLDEIFTTFGLPKIVVSDNGSQFTSHEFENYCKQHGILHIRLLPYHPRFNGLAECLVCTFKTRLSASNKDGANLKQRLRNFLFSYRNTPLSTTVQTSDGVEKRRHADHIRSLAIDEAESTKIGGMVKEPSQDSQANMTSLQAPLSQIQEPSPEQTRANAPITPIQTSSCELSQERQQLTSIPLTKEAYSTAEETTVSLRRSVRTRRPPRRLLYD</sequence>
<reference evidence="4" key="1">
    <citation type="submission" date="2025-08" db="UniProtKB">
        <authorList>
            <consortium name="RefSeq"/>
        </authorList>
    </citation>
    <scope>IDENTIFICATION</scope>
    <source>
        <tissue evidence="4">Whole larvae</tissue>
    </source>
</reference>
<dbReference type="PANTHER" id="PTHR37984:SF5">
    <property type="entry name" value="PROTEIN NYNRIN-LIKE"/>
    <property type="match status" value="1"/>
</dbReference>
<proteinExistence type="predicted"/>
<dbReference type="SUPFAM" id="SSF53098">
    <property type="entry name" value="Ribonuclease H-like"/>
    <property type="match status" value="1"/>
</dbReference>
<gene>
    <name evidence="4" type="primary">LOC113521505</name>
</gene>
<dbReference type="InterPro" id="IPR001584">
    <property type="entry name" value="Integrase_cat-core"/>
</dbReference>
<evidence type="ECO:0000256" key="1">
    <source>
        <dbReference type="SAM" id="MobiDB-lite"/>
    </source>
</evidence>
<dbReference type="RefSeq" id="XP_052755003.1">
    <property type="nucleotide sequence ID" value="XM_052899043.1"/>
</dbReference>
<feature type="domain" description="Integrase catalytic" evidence="2">
    <location>
        <begin position="1"/>
        <end position="149"/>
    </location>
</feature>
<dbReference type="InterPro" id="IPR050951">
    <property type="entry name" value="Retrovirus_Pol_polyprotein"/>
</dbReference>
<organism evidence="3 4">
    <name type="scientific">Galleria mellonella</name>
    <name type="common">Greater wax moth</name>
    <dbReference type="NCBI Taxonomy" id="7137"/>
    <lineage>
        <taxon>Eukaryota</taxon>
        <taxon>Metazoa</taxon>
        <taxon>Ecdysozoa</taxon>
        <taxon>Arthropoda</taxon>
        <taxon>Hexapoda</taxon>
        <taxon>Insecta</taxon>
        <taxon>Pterygota</taxon>
        <taxon>Neoptera</taxon>
        <taxon>Endopterygota</taxon>
        <taxon>Lepidoptera</taxon>
        <taxon>Glossata</taxon>
        <taxon>Ditrysia</taxon>
        <taxon>Pyraloidea</taxon>
        <taxon>Pyralidae</taxon>
        <taxon>Galleriinae</taxon>
        <taxon>Galleria</taxon>
    </lineage>
</organism>
<name>A0ABM3MV33_GALME</name>
<evidence type="ECO:0000313" key="3">
    <source>
        <dbReference type="Proteomes" id="UP001652740"/>
    </source>
</evidence>
<accession>A0ABM3MV33</accession>
<dbReference type="InterPro" id="IPR036397">
    <property type="entry name" value="RNaseH_sf"/>
</dbReference>
<dbReference type="InterPro" id="IPR012337">
    <property type="entry name" value="RNaseH-like_sf"/>
</dbReference>
<dbReference type="PROSITE" id="PS50994">
    <property type="entry name" value="INTEGRASE"/>
    <property type="match status" value="1"/>
</dbReference>
<evidence type="ECO:0000259" key="2">
    <source>
        <dbReference type="PROSITE" id="PS50994"/>
    </source>
</evidence>
<keyword evidence="3" id="KW-1185">Reference proteome</keyword>
<evidence type="ECO:0000313" key="4">
    <source>
        <dbReference type="RefSeq" id="XP_052755003.1"/>
    </source>
</evidence>
<dbReference type="Gene3D" id="3.30.420.10">
    <property type="entry name" value="Ribonuclease H-like superfamily/Ribonuclease H"/>
    <property type="match status" value="1"/>
</dbReference>
<dbReference type="GeneID" id="113521505"/>
<feature type="compositionally biased region" description="Polar residues" evidence="1">
    <location>
        <begin position="173"/>
        <end position="201"/>
    </location>
</feature>
<feature type="region of interest" description="Disordered" evidence="1">
    <location>
        <begin position="168"/>
        <end position="201"/>
    </location>
</feature>
<dbReference type="Proteomes" id="UP001652740">
    <property type="component" value="Unplaced"/>
</dbReference>
<dbReference type="Pfam" id="PF00665">
    <property type="entry name" value="rve"/>
    <property type="match status" value="1"/>
</dbReference>
<dbReference type="PANTHER" id="PTHR37984">
    <property type="entry name" value="PROTEIN CBG26694"/>
    <property type="match status" value="1"/>
</dbReference>
<protein>
    <submittedName>
        <fullName evidence="4">Uncharacterized protein K02A2.6-like</fullName>
    </submittedName>
</protein>